<comment type="caution">
    <text evidence="1">The sequence shown here is derived from an EMBL/GenBank/DDBJ whole genome shotgun (WGS) entry which is preliminary data.</text>
</comment>
<dbReference type="OrthoDB" id="3224221at2759"/>
<reference evidence="1" key="1">
    <citation type="journal article" date="2020" name="New Phytol.">
        <title>Comparative genomics reveals dynamic genome evolution in host specialist ectomycorrhizal fungi.</title>
        <authorList>
            <person name="Lofgren L.A."/>
            <person name="Nguyen N.H."/>
            <person name="Vilgalys R."/>
            <person name="Ruytinx J."/>
            <person name="Liao H.L."/>
            <person name="Branco S."/>
            <person name="Kuo A."/>
            <person name="LaButti K."/>
            <person name="Lipzen A."/>
            <person name="Andreopoulos W."/>
            <person name="Pangilinan J."/>
            <person name="Riley R."/>
            <person name="Hundley H."/>
            <person name="Na H."/>
            <person name="Barry K."/>
            <person name="Grigoriev I.V."/>
            <person name="Stajich J.E."/>
            <person name="Kennedy P.G."/>
        </authorList>
    </citation>
    <scope>NUCLEOTIDE SEQUENCE</scope>
    <source>
        <strain evidence="1">FC423</strain>
    </source>
</reference>
<dbReference type="AlphaFoldDB" id="A0A9P7JUE8"/>
<protein>
    <submittedName>
        <fullName evidence="1">Uncharacterized protein</fullName>
    </submittedName>
</protein>
<accession>A0A9P7JUE8</accession>
<dbReference type="EMBL" id="JABBWM010000026">
    <property type="protein sequence ID" value="KAG2108741.1"/>
    <property type="molecule type" value="Genomic_DNA"/>
</dbReference>
<sequence length="126" mass="14346">MRVIERLNIDGMSEDETNTPPGVIPKVTRRVGLPWLSPDITQLLHAMESFMPATYEENLTVPIGNSSLPRILEQKRTAHNSIAIQKLPRNWYDDTWYKANSSSACAFLGVRKAFNIPHLEPYHSRS</sequence>
<proteinExistence type="predicted"/>
<name>A0A9P7JUE8_9AGAM</name>
<organism evidence="1 2">
    <name type="scientific">Suillus discolor</name>
    <dbReference type="NCBI Taxonomy" id="1912936"/>
    <lineage>
        <taxon>Eukaryota</taxon>
        <taxon>Fungi</taxon>
        <taxon>Dikarya</taxon>
        <taxon>Basidiomycota</taxon>
        <taxon>Agaricomycotina</taxon>
        <taxon>Agaricomycetes</taxon>
        <taxon>Agaricomycetidae</taxon>
        <taxon>Boletales</taxon>
        <taxon>Suillineae</taxon>
        <taxon>Suillaceae</taxon>
        <taxon>Suillus</taxon>
    </lineage>
</organism>
<keyword evidence="2" id="KW-1185">Reference proteome</keyword>
<dbReference type="GeneID" id="64703734"/>
<evidence type="ECO:0000313" key="2">
    <source>
        <dbReference type="Proteomes" id="UP000823399"/>
    </source>
</evidence>
<dbReference type="RefSeq" id="XP_041293111.1">
    <property type="nucleotide sequence ID" value="XM_041441475.1"/>
</dbReference>
<dbReference type="Proteomes" id="UP000823399">
    <property type="component" value="Unassembled WGS sequence"/>
</dbReference>
<evidence type="ECO:0000313" key="1">
    <source>
        <dbReference type="EMBL" id="KAG2108741.1"/>
    </source>
</evidence>
<gene>
    <name evidence="1" type="ORF">F5147DRAFT_773547</name>
</gene>